<protein>
    <submittedName>
        <fullName evidence="1">UmuC protein</fullName>
    </submittedName>
</protein>
<name>A0A173LY89_9MICO</name>
<dbReference type="GeneID" id="80452476"/>
<sequence length="203" mass="21348">MGFLDKLFGTNQDEEYRRTTQQVRQASAARNEDEIAVERYRYLLRTASPEAIEQVHEEAFSKLTPEQRHILYTQLSADAPAGEAPLSEEPRALAVSATRSEMRQPGTMERTLGQAGGAPGFGTMFASSLLGSVAGYVIASSLMTAFMPMDMGADTAGADTGGDAGSDFGGNETISADGGFADPGMGDAGFGDAGFGDFGDFGF</sequence>
<dbReference type="RefSeq" id="WP_096382696.1">
    <property type="nucleotide sequence ID" value="NZ_AP017457.1"/>
</dbReference>
<evidence type="ECO:0000313" key="2">
    <source>
        <dbReference type="Proteomes" id="UP000243847"/>
    </source>
</evidence>
<dbReference type="EMBL" id="AP017457">
    <property type="protein sequence ID" value="BAU99827.1"/>
    <property type="molecule type" value="Genomic_DNA"/>
</dbReference>
<organism evidence="1 2">
    <name type="scientific">Aurantimicrobium minutum</name>
    <dbReference type="NCBI Taxonomy" id="708131"/>
    <lineage>
        <taxon>Bacteria</taxon>
        <taxon>Bacillati</taxon>
        <taxon>Actinomycetota</taxon>
        <taxon>Actinomycetes</taxon>
        <taxon>Micrococcales</taxon>
        <taxon>Microbacteriaceae</taxon>
        <taxon>Aurantimicrobium</taxon>
    </lineage>
</organism>
<dbReference type="KEGG" id="amin:AUMI_112850"/>
<proteinExistence type="predicted"/>
<dbReference type="AlphaFoldDB" id="A0A173LY89"/>
<evidence type="ECO:0000313" key="1">
    <source>
        <dbReference type="EMBL" id="BAU99827.1"/>
    </source>
</evidence>
<dbReference type="Proteomes" id="UP000243847">
    <property type="component" value="Chromosome sequence1"/>
</dbReference>
<accession>A0A173LY89</accession>
<gene>
    <name evidence="1" type="ORF">AUMI_112850</name>
</gene>
<dbReference type="OrthoDB" id="5520269at2"/>
<reference evidence="1 2" key="1">
    <citation type="journal article" date="2016" name="Genome Announc.">
        <title>Complete Genome Sequence of Aurantimicrobium minutum Type Strain KNCT, a Planktonic Ultramicrobacterium Isolated from River Water.</title>
        <authorList>
            <person name="Nakai R."/>
            <person name="Fujisawa T."/>
            <person name="Nakamura Y."/>
            <person name="Nishide H."/>
            <person name="Uchiyama I."/>
            <person name="Baba T."/>
            <person name="Toyoda A."/>
            <person name="Fujiyama A."/>
            <person name="Naganuma T."/>
            <person name="Niki H."/>
        </authorList>
    </citation>
    <scope>NUCLEOTIDE SEQUENCE [LARGE SCALE GENOMIC DNA]</scope>
    <source>
        <strain evidence="1 2">KNC</strain>
    </source>
</reference>